<evidence type="ECO:0000256" key="6">
    <source>
        <dbReference type="SAM" id="Phobius"/>
    </source>
</evidence>
<evidence type="ECO:0000313" key="7">
    <source>
        <dbReference type="EMBL" id="TCO54264.1"/>
    </source>
</evidence>
<keyword evidence="2" id="KW-1003">Cell membrane</keyword>
<feature type="transmembrane region" description="Helical" evidence="6">
    <location>
        <begin position="359"/>
        <end position="378"/>
    </location>
</feature>
<evidence type="ECO:0000256" key="2">
    <source>
        <dbReference type="ARBA" id="ARBA00022475"/>
    </source>
</evidence>
<name>A0A4R2J6Y8_9PSEU</name>
<feature type="transmembrane region" description="Helical" evidence="6">
    <location>
        <begin position="20"/>
        <end position="40"/>
    </location>
</feature>
<comment type="subcellular location">
    <subcellularLocation>
        <location evidence="1">Cell membrane</location>
        <topology evidence="1">Multi-pass membrane protein</topology>
    </subcellularLocation>
</comment>
<dbReference type="AlphaFoldDB" id="A0A4R2J6Y8"/>
<keyword evidence="4 6" id="KW-1133">Transmembrane helix</keyword>
<sequence>MTTSLWRHGDFMKLWAAQSISLIGTQITALALPLTAILLLHATPIEVGVLATMQYLPFLLFCLPAGAIVDRLPRIPLLVVTDLCRAVLLIAVPVFGWLGGLSLAVLYPIAFLVGGLTVFFDVGHQSYLPSIVAGDQLVDGNTKLNLTYSVAQLAGPGLGGVLVQAFTAPVAILVDAVSYVSSAGLLRLIRHRDVRTADEPRGKIVDPRELVSQTREGLRYVFRHAQIRPLAFATGISNFFYLFGMTGAIFTLYAVRELSLTPAQLGVVLLVGNVGAIAGSLIGGRLLRRWRFGPVMVTTVSAGAAATALMAVATPANAMVVLAIGILVGEIGVMVYNIGQISLRQAVTPLDMQGRMNATVRFVNWGPIPVGAFLGGLAGQELGLHAVLWIATVGNMLPAVPLLLSKVGRMRTMPAPLPEATGATGD</sequence>
<dbReference type="InterPro" id="IPR036259">
    <property type="entry name" value="MFS_trans_sf"/>
</dbReference>
<keyword evidence="8" id="KW-1185">Reference proteome</keyword>
<dbReference type="Gene3D" id="1.20.1250.20">
    <property type="entry name" value="MFS general substrate transporter like domains"/>
    <property type="match status" value="1"/>
</dbReference>
<feature type="transmembrane region" description="Helical" evidence="6">
    <location>
        <begin position="295"/>
        <end position="313"/>
    </location>
</feature>
<feature type="transmembrane region" description="Helical" evidence="6">
    <location>
        <begin position="319"/>
        <end position="338"/>
    </location>
</feature>
<dbReference type="Pfam" id="PF07690">
    <property type="entry name" value="MFS_1"/>
    <property type="match status" value="1"/>
</dbReference>
<evidence type="ECO:0000313" key="8">
    <source>
        <dbReference type="Proteomes" id="UP000295680"/>
    </source>
</evidence>
<feature type="transmembrane region" description="Helical" evidence="6">
    <location>
        <begin position="47"/>
        <end position="69"/>
    </location>
</feature>
<proteinExistence type="predicted"/>
<evidence type="ECO:0000256" key="5">
    <source>
        <dbReference type="ARBA" id="ARBA00023136"/>
    </source>
</evidence>
<keyword evidence="3 6" id="KW-0812">Transmembrane</keyword>
<protein>
    <submittedName>
        <fullName evidence="7">Putative MFS family arabinose efflux permease</fullName>
    </submittedName>
</protein>
<organism evidence="7 8">
    <name type="scientific">Actinocrispum wychmicini</name>
    <dbReference type="NCBI Taxonomy" id="1213861"/>
    <lineage>
        <taxon>Bacteria</taxon>
        <taxon>Bacillati</taxon>
        <taxon>Actinomycetota</taxon>
        <taxon>Actinomycetes</taxon>
        <taxon>Pseudonocardiales</taxon>
        <taxon>Pseudonocardiaceae</taxon>
        <taxon>Actinocrispum</taxon>
    </lineage>
</organism>
<dbReference type="PANTHER" id="PTHR23513">
    <property type="entry name" value="INTEGRAL MEMBRANE EFFLUX PROTEIN-RELATED"/>
    <property type="match status" value="1"/>
</dbReference>
<accession>A0A4R2J6Y8</accession>
<comment type="caution">
    <text evidence="7">The sequence shown here is derived from an EMBL/GenBank/DDBJ whole genome shotgun (WGS) entry which is preliminary data.</text>
</comment>
<keyword evidence="5 6" id="KW-0472">Membrane</keyword>
<dbReference type="OrthoDB" id="3542743at2"/>
<dbReference type="CDD" id="cd06173">
    <property type="entry name" value="MFS_MefA_like"/>
    <property type="match status" value="1"/>
</dbReference>
<feature type="transmembrane region" description="Helical" evidence="6">
    <location>
        <begin position="265"/>
        <end position="283"/>
    </location>
</feature>
<feature type="transmembrane region" description="Helical" evidence="6">
    <location>
        <begin position="384"/>
        <end position="404"/>
    </location>
</feature>
<dbReference type="SUPFAM" id="SSF103473">
    <property type="entry name" value="MFS general substrate transporter"/>
    <property type="match status" value="1"/>
</dbReference>
<feature type="transmembrane region" description="Helical" evidence="6">
    <location>
        <begin position="230"/>
        <end position="253"/>
    </location>
</feature>
<dbReference type="Proteomes" id="UP000295680">
    <property type="component" value="Unassembled WGS sequence"/>
</dbReference>
<evidence type="ECO:0000256" key="1">
    <source>
        <dbReference type="ARBA" id="ARBA00004651"/>
    </source>
</evidence>
<reference evidence="7 8" key="1">
    <citation type="submission" date="2019-03" db="EMBL/GenBank/DDBJ databases">
        <title>Genomic Encyclopedia of Type Strains, Phase IV (KMG-IV): sequencing the most valuable type-strain genomes for metagenomic binning, comparative biology and taxonomic classification.</title>
        <authorList>
            <person name="Goeker M."/>
        </authorList>
    </citation>
    <scope>NUCLEOTIDE SEQUENCE [LARGE SCALE GENOMIC DNA]</scope>
    <source>
        <strain evidence="7 8">DSM 45934</strain>
    </source>
</reference>
<feature type="transmembrane region" description="Helical" evidence="6">
    <location>
        <begin position="166"/>
        <end position="186"/>
    </location>
</feature>
<dbReference type="PANTHER" id="PTHR23513:SF6">
    <property type="entry name" value="MAJOR FACILITATOR SUPERFAMILY ASSOCIATED DOMAIN-CONTAINING PROTEIN"/>
    <property type="match status" value="1"/>
</dbReference>
<dbReference type="InterPro" id="IPR011701">
    <property type="entry name" value="MFS"/>
</dbReference>
<dbReference type="GO" id="GO:0022857">
    <property type="term" value="F:transmembrane transporter activity"/>
    <property type="evidence" value="ECO:0007669"/>
    <property type="project" value="InterPro"/>
</dbReference>
<dbReference type="EMBL" id="SLWS01000009">
    <property type="protein sequence ID" value="TCO54264.1"/>
    <property type="molecule type" value="Genomic_DNA"/>
</dbReference>
<gene>
    <name evidence="7" type="ORF">EV192_109244</name>
</gene>
<evidence type="ECO:0000256" key="3">
    <source>
        <dbReference type="ARBA" id="ARBA00022692"/>
    </source>
</evidence>
<dbReference type="RefSeq" id="WP_132123245.1">
    <property type="nucleotide sequence ID" value="NZ_SLWS01000009.1"/>
</dbReference>
<evidence type="ECO:0000256" key="4">
    <source>
        <dbReference type="ARBA" id="ARBA00022989"/>
    </source>
</evidence>
<dbReference type="GO" id="GO:0005886">
    <property type="term" value="C:plasma membrane"/>
    <property type="evidence" value="ECO:0007669"/>
    <property type="project" value="UniProtKB-SubCell"/>
</dbReference>